<gene>
    <name evidence="3" type="ORF">B841_11375</name>
</gene>
<protein>
    <submittedName>
        <fullName evidence="3">Membrane protein</fullName>
    </submittedName>
</protein>
<evidence type="ECO:0000313" key="3">
    <source>
        <dbReference type="EMBL" id="AGS35747.1"/>
    </source>
</evidence>
<reference evidence="3 4" key="1">
    <citation type="submission" date="2012-11" db="EMBL/GenBank/DDBJ databases">
        <title>The complete genome sequence of Corynebacterium maris Coryn-1 (=DSM 45190).</title>
        <authorList>
            <person name="Schaffert L."/>
            <person name="Albersmeier A."/>
            <person name="Kalinowski J."/>
            <person name="Ruckert C."/>
        </authorList>
    </citation>
    <scope>NUCLEOTIDE SEQUENCE [LARGE SCALE GENOMIC DNA]</scope>
    <source>
        <strain evidence="4">Coryn-1</strain>
    </source>
</reference>
<keyword evidence="1" id="KW-0472">Membrane</keyword>
<keyword evidence="1" id="KW-1133">Transmembrane helix</keyword>
<organism evidence="3 4">
    <name type="scientific">Corynebacterium maris DSM 45190</name>
    <dbReference type="NCBI Taxonomy" id="1224163"/>
    <lineage>
        <taxon>Bacteria</taxon>
        <taxon>Bacillati</taxon>
        <taxon>Actinomycetota</taxon>
        <taxon>Actinomycetes</taxon>
        <taxon>Mycobacteriales</taxon>
        <taxon>Corynebacteriaceae</taxon>
        <taxon>Corynebacterium</taxon>
    </lineage>
</organism>
<feature type="transmembrane region" description="Helical" evidence="1">
    <location>
        <begin position="81"/>
        <end position="102"/>
    </location>
</feature>
<accession>S5SX99</accession>
<keyword evidence="2" id="KW-0732">Signal</keyword>
<evidence type="ECO:0000313" key="4">
    <source>
        <dbReference type="Proteomes" id="UP000015388"/>
    </source>
</evidence>
<dbReference type="HOGENOM" id="CLU_147897_1_0_11"/>
<keyword evidence="1" id="KW-0812">Transmembrane</keyword>
<dbReference type="STRING" id="1224163.B841_11375"/>
<dbReference type="eggNOG" id="ENOG5033EKY">
    <property type="taxonomic scope" value="Bacteria"/>
</dbReference>
<dbReference type="AlphaFoldDB" id="S5SX99"/>
<dbReference type="PATRIC" id="fig|1224163.3.peg.2295"/>
<sequence>MTLLFSVALIAVVSISVTRGAAAGRLPRGGGAGILTHRTQASDKAWRAAHTAALPLVNRTGWVAAGAVAAAIIAQTLLGGMWGMAAAGAGMALEIGILLAAARRADRAARAAEGP</sequence>
<dbReference type="EMBL" id="CP003924">
    <property type="protein sequence ID" value="AGS35747.1"/>
    <property type="molecule type" value="Genomic_DNA"/>
</dbReference>
<evidence type="ECO:0000256" key="1">
    <source>
        <dbReference type="SAM" id="Phobius"/>
    </source>
</evidence>
<feature type="signal peptide" evidence="2">
    <location>
        <begin position="1"/>
        <end position="21"/>
    </location>
</feature>
<name>S5SX99_9CORY</name>
<keyword evidence="4" id="KW-1185">Reference proteome</keyword>
<proteinExistence type="predicted"/>
<feature type="chain" id="PRO_5004532478" evidence="2">
    <location>
        <begin position="22"/>
        <end position="115"/>
    </location>
</feature>
<dbReference type="Proteomes" id="UP000015388">
    <property type="component" value="Chromosome"/>
</dbReference>
<evidence type="ECO:0000256" key="2">
    <source>
        <dbReference type="SAM" id="SignalP"/>
    </source>
</evidence>
<dbReference type="KEGG" id="cmd:B841_11375"/>